<organism evidence="1 2">
    <name type="scientific">Gymnopilus junonius</name>
    <name type="common">Spectacular rustgill mushroom</name>
    <name type="synonym">Gymnopilus spectabilis subsp. junonius</name>
    <dbReference type="NCBI Taxonomy" id="109634"/>
    <lineage>
        <taxon>Eukaryota</taxon>
        <taxon>Fungi</taxon>
        <taxon>Dikarya</taxon>
        <taxon>Basidiomycota</taxon>
        <taxon>Agaricomycotina</taxon>
        <taxon>Agaricomycetes</taxon>
        <taxon>Agaricomycetidae</taxon>
        <taxon>Agaricales</taxon>
        <taxon>Agaricineae</taxon>
        <taxon>Hymenogastraceae</taxon>
        <taxon>Gymnopilus</taxon>
    </lineage>
</organism>
<name>A0A9P5NTT3_GYMJU</name>
<dbReference type="EMBL" id="JADNYJ010000019">
    <property type="protein sequence ID" value="KAF8906309.1"/>
    <property type="molecule type" value="Genomic_DNA"/>
</dbReference>
<keyword evidence="2" id="KW-1185">Reference proteome</keyword>
<feature type="non-terminal residue" evidence="1">
    <location>
        <position position="101"/>
    </location>
</feature>
<reference evidence="1" key="1">
    <citation type="submission" date="2020-11" db="EMBL/GenBank/DDBJ databases">
        <authorList>
            <consortium name="DOE Joint Genome Institute"/>
            <person name="Ahrendt S."/>
            <person name="Riley R."/>
            <person name="Andreopoulos W."/>
            <person name="LaButti K."/>
            <person name="Pangilinan J."/>
            <person name="Ruiz-duenas F.J."/>
            <person name="Barrasa J.M."/>
            <person name="Sanchez-Garcia M."/>
            <person name="Camarero S."/>
            <person name="Miyauchi S."/>
            <person name="Serrano A."/>
            <person name="Linde D."/>
            <person name="Babiker R."/>
            <person name="Drula E."/>
            <person name="Ayuso-Fernandez I."/>
            <person name="Pacheco R."/>
            <person name="Padilla G."/>
            <person name="Ferreira P."/>
            <person name="Barriuso J."/>
            <person name="Kellner H."/>
            <person name="Castanera R."/>
            <person name="Alfaro M."/>
            <person name="Ramirez L."/>
            <person name="Pisabarro A.G."/>
            <person name="Kuo A."/>
            <person name="Tritt A."/>
            <person name="Lipzen A."/>
            <person name="He G."/>
            <person name="Yan M."/>
            <person name="Ng V."/>
            <person name="Cullen D."/>
            <person name="Martin F."/>
            <person name="Rosso M.-N."/>
            <person name="Henrissat B."/>
            <person name="Hibbett D."/>
            <person name="Martinez A.T."/>
            <person name="Grigoriev I.V."/>
        </authorList>
    </citation>
    <scope>NUCLEOTIDE SEQUENCE</scope>
    <source>
        <strain evidence="1">AH 44721</strain>
    </source>
</reference>
<accession>A0A9P5NTT3</accession>
<sequence length="101" mass="11379">MSICPPVSCLFFLVTPTIIPLSKTPNPTRAPSLFLPPSSLRPDIPQRKETRLIVTSSHLPHSHCRNYGTYTVQTHNHSNKRTLPPSSSIHSFSLCFFFCPF</sequence>
<dbReference type="AlphaFoldDB" id="A0A9P5NTT3"/>
<protein>
    <submittedName>
        <fullName evidence="1">Uncharacterized protein</fullName>
    </submittedName>
</protein>
<comment type="caution">
    <text evidence="1">The sequence shown here is derived from an EMBL/GenBank/DDBJ whole genome shotgun (WGS) entry which is preliminary data.</text>
</comment>
<gene>
    <name evidence="1" type="ORF">CPB84DRAFT_1770528</name>
</gene>
<proteinExistence type="predicted"/>
<dbReference type="Proteomes" id="UP000724874">
    <property type="component" value="Unassembled WGS sequence"/>
</dbReference>
<evidence type="ECO:0000313" key="1">
    <source>
        <dbReference type="EMBL" id="KAF8906309.1"/>
    </source>
</evidence>
<evidence type="ECO:0000313" key="2">
    <source>
        <dbReference type="Proteomes" id="UP000724874"/>
    </source>
</evidence>